<feature type="region of interest" description="Disordered" evidence="1">
    <location>
        <begin position="1"/>
        <end position="69"/>
    </location>
</feature>
<feature type="compositionally biased region" description="Basic and acidic residues" evidence="1">
    <location>
        <begin position="52"/>
        <end position="61"/>
    </location>
</feature>
<keyword evidence="3" id="KW-1185">Reference proteome</keyword>
<comment type="caution">
    <text evidence="2">The sequence shown here is derived from an EMBL/GenBank/DDBJ whole genome shotgun (WGS) entry which is preliminary data.</text>
</comment>
<protein>
    <submittedName>
        <fullName evidence="2">Uncharacterized protein</fullName>
    </submittedName>
</protein>
<gene>
    <name evidence="2" type="ORF">JTE90_012573</name>
</gene>
<accession>A0AAV6TFA9</accession>
<evidence type="ECO:0000313" key="3">
    <source>
        <dbReference type="Proteomes" id="UP000827092"/>
    </source>
</evidence>
<evidence type="ECO:0000256" key="1">
    <source>
        <dbReference type="SAM" id="MobiDB-lite"/>
    </source>
</evidence>
<feature type="compositionally biased region" description="Polar residues" evidence="1">
    <location>
        <begin position="16"/>
        <end position="37"/>
    </location>
</feature>
<reference evidence="2 3" key="1">
    <citation type="journal article" date="2022" name="Nat. Ecol. Evol.">
        <title>A masculinizing supergene underlies an exaggerated male reproductive morph in a spider.</title>
        <authorList>
            <person name="Hendrickx F."/>
            <person name="De Corte Z."/>
            <person name="Sonet G."/>
            <person name="Van Belleghem S.M."/>
            <person name="Kostlbacher S."/>
            <person name="Vangestel C."/>
        </authorList>
    </citation>
    <scope>NUCLEOTIDE SEQUENCE [LARGE SCALE GENOMIC DNA]</scope>
    <source>
        <strain evidence="2">W744_W776</strain>
    </source>
</reference>
<dbReference type="EMBL" id="JAFNEN010005966">
    <property type="protein sequence ID" value="KAG8157473.1"/>
    <property type="molecule type" value="Genomic_DNA"/>
</dbReference>
<proteinExistence type="predicted"/>
<dbReference type="Proteomes" id="UP000827092">
    <property type="component" value="Unassembled WGS sequence"/>
</dbReference>
<feature type="non-terminal residue" evidence="2">
    <location>
        <position position="1"/>
    </location>
</feature>
<dbReference type="AlphaFoldDB" id="A0AAV6TFA9"/>
<organism evidence="2 3">
    <name type="scientific">Oedothorax gibbosus</name>
    <dbReference type="NCBI Taxonomy" id="931172"/>
    <lineage>
        <taxon>Eukaryota</taxon>
        <taxon>Metazoa</taxon>
        <taxon>Ecdysozoa</taxon>
        <taxon>Arthropoda</taxon>
        <taxon>Chelicerata</taxon>
        <taxon>Arachnida</taxon>
        <taxon>Araneae</taxon>
        <taxon>Araneomorphae</taxon>
        <taxon>Entelegynae</taxon>
        <taxon>Araneoidea</taxon>
        <taxon>Linyphiidae</taxon>
        <taxon>Erigoninae</taxon>
        <taxon>Oedothorax</taxon>
    </lineage>
</organism>
<evidence type="ECO:0000313" key="2">
    <source>
        <dbReference type="EMBL" id="KAG8157473.1"/>
    </source>
</evidence>
<name>A0AAV6TFA9_9ARAC</name>
<sequence length="144" mass="16677">RNHLKNKNNSKEEKGLTQNENLSNSQHIAKKTFNPSNLCPEHVRPVYPSTRLPEKKKERMQTRTMASSRFCGRFNRAKPTDVQPNFKELLRSVYGPKKAPRIRRKDPTINFVVKSNCGGILLISFYGANRWLWKIVLELNDGVI</sequence>